<feature type="domain" description="Gfo/Idh/MocA-like oxidoreductase N-terminal" evidence="4">
    <location>
        <begin position="21"/>
        <end position="138"/>
    </location>
</feature>
<comment type="function">
    <text evidence="3">Involved in the oxidation of myo-inositol (MI) to 2-keto-myo-inositol (2KMI or 2-inosose).</text>
</comment>
<evidence type="ECO:0000256" key="2">
    <source>
        <dbReference type="ARBA" id="ARBA00023027"/>
    </source>
</evidence>
<name>A0A1H1RMG4_9ACTN</name>
<gene>
    <name evidence="3" type="primary">iolG</name>
    <name evidence="6" type="ORF">SAMN04489716_0631</name>
</gene>
<accession>A0A1H1RMG4</accession>
<dbReference type="GO" id="GO:0019310">
    <property type="term" value="P:inositol catabolic process"/>
    <property type="evidence" value="ECO:0007669"/>
    <property type="project" value="UniProtKB-UniRule"/>
</dbReference>
<dbReference type="PANTHER" id="PTHR43593:SF1">
    <property type="entry name" value="INOSITOL 2-DEHYDROGENASE"/>
    <property type="match status" value="1"/>
</dbReference>
<dbReference type="HAMAP" id="MF_01671">
    <property type="entry name" value="IolG"/>
    <property type="match status" value="1"/>
</dbReference>
<evidence type="ECO:0000313" key="6">
    <source>
        <dbReference type="EMBL" id="SDS36823.1"/>
    </source>
</evidence>
<protein>
    <recommendedName>
        <fullName evidence="3">Inositol 2-dehydrogenase</fullName>
        <ecNumber evidence="3">1.1.1.18</ecNumber>
    </recommendedName>
    <alternativeName>
        <fullName evidence="3">Myo-inositol 2-dehydrogenase</fullName>
        <shortName evidence="3">MI 2-dehydrogenase</shortName>
    </alternativeName>
</protein>
<dbReference type="InterPro" id="IPR000683">
    <property type="entry name" value="Gfo/Idh/MocA-like_OxRdtase_N"/>
</dbReference>
<organism evidence="6 7">
    <name type="scientific">Actinoplanes derwentensis</name>
    <dbReference type="NCBI Taxonomy" id="113562"/>
    <lineage>
        <taxon>Bacteria</taxon>
        <taxon>Bacillati</taxon>
        <taxon>Actinomycetota</taxon>
        <taxon>Actinomycetes</taxon>
        <taxon>Micromonosporales</taxon>
        <taxon>Micromonosporaceae</taxon>
        <taxon>Actinoplanes</taxon>
    </lineage>
</organism>
<dbReference type="EC" id="1.1.1.18" evidence="3"/>
<evidence type="ECO:0000259" key="5">
    <source>
        <dbReference type="Pfam" id="PF22725"/>
    </source>
</evidence>
<dbReference type="InterPro" id="IPR023794">
    <property type="entry name" value="MI/DCI_dehydrogenase"/>
</dbReference>
<evidence type="ECO:0000256" key="3">
    <source>
        <dbReference type="HAMAP-Rule" id="MF_01671"/>
    </source>
</evidence>
<dbReference type="Proteomes" id="UP000198688">
    <property type="component" value="Chromosome I"/>
</dbReference>
<dbReference type="GO" id="GO:0000166">
    <property type="term" value="F:nucleotide binding"/>
    <property type="evidence" value="ECO:0007669"/>
    <property type="project" value="InterPro"/>
</dbReference>
<comment type="similarity">
    <text evidence="3">Belongs to the Gfo/Idh/MocA family.</text>
</comment>
<keyword evidence="7" id="KW-1185">Reference proteome</keyword>
<sequence>MTTLHEPDQAADRTGVPAVKRIGIIGTGIMGTDHARLLTEAVSGAIVAGVFDLDAERAAGVAASSGGARVFDDPYRLIADSGIDAVLIASSDATHEDFVLACIAAGKPVLCEKPLAPTVEGCARILEAETAYGSRLITVGFMRRYDPGYTDLKTVLKDGAVGAPLMLHNVHRNPAAVPGLPDSAVITNSAVHELDVTRWLFDEEIVEVAVHRPRRTAQGGGTQDPQFLILTTASGVLSDVEIFVNARYGYEVRCELVAEGGTVTLDAPPPTSLRRGGLHARELPGDWRPRFAEAYRLELQDWIDGSGGGATAWDGFAATFVAQACVAALESGERHSVNLPPVPSLYR</sequence>
<dbReference type="EMBL" id="LT629758">
    <property type="protein sequence ID" value="SDS36823.1"/>
    <property type="molecule type" value="Genomic_DNA"/>
</dbReference>
<dbReference type="InterPro" id="IPR036291">
    <property type="entry name" value="NAD(P)-bd_dom_sf"/>
</dbReference>
<dbReference type="Gene3D" id="3.40.50.720">
    <property type="entry name" value="NAD(P)-binding Rossmann-like Domain"/>
    <property type="match status" value="1"/>
</dbReference>
<reference evidence="6 7" key="1">
    <citation type="submission" date="2016-10" db="EMBL/GenBank/DDBJ databases">
        <authorList>
            <person name="de Groot N.N."/>
        </authorList>
    </citation>
    <scope>NUCLEOTIDE SEQUENCE [LARGE SCALE GENOMIC DNA]</scope>
    <source>
        <strain evidence="6 7">DSM 43941</strain>
    </source>
</reference>
<comment type="subunit">
    <text evidence="3">Homotetramer.</text>
</comment>
<dbReference type="Pfam" id="PF22725">
    <property type="entry name" value="GFO_IDH_MocA_C3"/>
    <property type="match status" value="1"/>
</dbReference>
<evidence type="ECO:0000259" key="4">
    <source>
        <dbReference type="Pfam" id="PF01408"/>
    </source>
</evidence>
<dbReference type="STRING" id="113562.SAMN04489716_0631"/>
<dbReference type="InterPro" id="IPR055170">
    <property type="entry name" value="GFO_IDH_MocA-like_dom"/>
</dbReference>
<dbReference type="GO" id="GO:0050112">
    <property type="term" value="F:inositol 2-dehydrogenase (NAD+) activity"/>
    <property type="evidence" value="ECO:0007669"/>
    <property type="project" value="UniProtKB-UniRule"/>
</dbReference>
<evidence type="ECO:0000313" key="7">
    <source>
        <dbReference type="Proteomes" id="UP000198688"/>
    </source>
</evidence>
<dbReference type="SUPFAM" id="SSF55347">
    <property type="entry name" value="Glyceraldehyde-3-phosphate dehydrogenase-like, C-terminal domain"/>
    <property type="match status" value="1"/>
</dbReference>
<dbReference type="SUPFAM" id="SSF51735">
    <property type="entry name" value="NAD(P)-binding Rossmann-fold domains"/>
    <property type="match status" value="1"/>
</dbReference>
<dbReference type="RefSeq" id="WP_092541394.1">
    <property type="nucleotide sequence ID" value="NZ_BOMJ01000016.1"/>
</dbReference>
<keyword evidence="2 3" id="KW-0520">NAD</keyword>
<dbReference type="OrthoDB" id="256869at2"/>
<dbReference type="InterPro" id="IPR050424">
    <property type="entry name" value="Gfo-Idh-MocA_inositol_DH"/>
</dbReference>
<evidence type="ECO:0000256" key="1">
    <source>
        <dbReference type="ARBA" id="ARBA00023002"/>
    </source>
</evidence>
<dbReference type="PANTHER" id="PTHR43593">
    <property type="match status" value="1"/>
</dbReference>
<feature type="domain" description="GFO/IDH/MocA-like oxidoreductase" evidence="5">
    <location>
        <begin position="150"/>
        <end position="263"/>
    </location>
</feature>
<dbReference type="AlphaFoldDB" id="A0A1H1RMG4"/>
<comment type="catalytic activity">
    <reaction evidence="3">
        <text>myo-inositol + NAD(+) = scyllo-inosose + NADH + H(+)</text>
        <dbReference type="Rhea" id="RHEA:16949"/>
        <dbReference type="ChEBI" id="CHEBI:15378"/>
        <dbReference type="ChEBI" id="CHEBI:17268"/>
        <dbReference type="ChEBI" id="CHEBI:17811"/>
        <dbReference type="ChEBI" id="CHEBI:57540"/>
        <dbReference type="ChEBI" id="CHEBI:57945"/>
        <dbReference type="EC" id="1.1.1.18"/>
    </reaction>
</comment>
<dbReference type="Pfam" id="PF01408">
    <property type="entry name" value="GFO_IDH_MocA"/>
    <property type="match status" value="1"/>
</dbReference>
<dbReference type="Gene3D" id="3.30.360.10">
    <property type="entry name" value="Dihydrodipicolinate Reductase, domain 2"/>
    <property type="match status" value="1"/>
</dbReference>
<keyword evidence="1 3" id="KW-0560">Oxidoreductase</keyword>
<proteinExistence type="inferred from homology"/>